<dbReference type="GO" id="GO:0016301">
    <property type="term" value="F:kinase activity"/>
    <property type="evidence" value="ECO:0007669"/>
    <property type="project" value="UniProtKB-KW"/>
</dbReference>
<dbReference type="InterPro" id="IPR042213">
    <property type="entry name" value="NBD_C_sf"/>
</dbReference>
<dbReference type="Gene3D" id="3.40.980.20">
    <property type="entry name" value="Four-carbon acid sugar kinase, nucleotide binding domain"/>
    <property type="match status" value="1"/>
</dbReference>
<evidence type="ECO:0000256" key="2">
    <source>
        <dbReference type="ARBA" id="ARBA00022679"/>
    </source>
</evidence>
<dbReference type="InterPro" id="IPR037051">
    <property type="entry name" value="4-carb_acid_sugar_kinase_N_sf"/>
</dbReference>
<keyword evidence="5" id="KW-0067">ATP-binding</keyword>
<evidence type="ECO:0000256" key="3">
    <source>
        <dbReference type="ARBA" id="ARBA00022741"/>
    </source>
</evidence>
<evidence type="ECO:0000256" key="4">
    <source>
        <dbReference type="ARBA" id="ARBA00022777"/>
    </source>
</evidence>
<dbReference type="STRING" id="59922.P9303_25801"/>
<comment type="similarity">
    <text evidence="1">Belongs to the four-carbon acid sugar kinase family.</text>
</comment>
<evidence type="ECO:0000313" key="10">
    <source>
        <dbReference type="Proteomes" id="UP000002274"/>
    </source>
</evidence>
<dbReference type="Pfam" id="PF07005">
    <property type="entry name" value="SBD_N"/>
    <property type="match status" value="1"/>
</dbReference>
<evidence type="ECO:0000256" key="1">
    <source>
        <dbReference type="ARBA" id="ARBA00005715"/>
    </source>
</evidence>
<feature type="domain" description="Four-carbon acid sugar kinase nucleotide binding" evidence="8">
    <location>
        <begin position="297"/>
        <end position="466"/>
    </location>
</feature>
<keyword evidence="4" id="KW-0418">Kinase</keyword>
<dbReference type="GO" id="GO:0005524">
    <property type="term" value="F:ATP binding"/>
    <property type="evidence" value="ECO:0007669"/>
    <property type="project" value="UniProtKB-KW"/>
</dbReference>
<evidence type="ECO:0000256" key="5">
    <source>
        <dbReference type="ARBA" id="ARBA00022840"/>
    </source>
</evidence>
<dbReference type="KEGG" id="pmf:P9303_25801"/>
<keyword evidence="2" id="KW-0808">Transferase</keyword>
<dbReference type="EMBL" id="CP000554">
    <property type="protein sequence ID" value="ABM79311.1"/>
    <property type="molecule type" value="Genomic_DNA"/>
</dbReference>
<sequence length="480" mass="51640">MLARWRYRRRTCSRHDGAMKIVVLDDDPTGSQTVHGCLLLLRWDVDVLRHGLRHPSPLLFVLANTRALAPAQAASRNREICSALRQAFAAEGMSAAEVVVVSRGDSTLRGHGVLEPEVIAEELGPFDATLHVPAFLEGGRTTVNGVHLLDGKPVHSSAFAKDRLFGYSTSDLPAWLEEKSGGQIRAQTVQRLCLAQLDAAVENQDAAKPFKTGRTELRHWLARLHHNQSVVVDAERSEQLLALAEAVRQLAGHKRFLFRSAASLLNALADLAPQPLAADGLAGMRRSDHSGQRWPGLVMVGSHVPLADAQLECLLEAPECMGVELPVPRLAQILQMGLSDGRLAELEQHCFNQLGEALAIGRTPVLFTSRGELDCSTSAARLSFGVALAQLMARLAAALAPKLGYLISKGGITTHTLLAEGLGLEMVQLEGQILPGLSLVRPLAGDGLVDLPILTFPGNLGDSQTLLDAWRLMEASGTGQ</sequence>
<keyword evidence="3" id="KW-0547">Nucleotide-binding</keyword>
<gene>
    <name evidence="9" type="ordered locus">P9303_25801</name>
</gene>
<dbReference type="SUPFAM" id="SSF142764">
    <property type="entry name" value="YgbK-like"/>
    <property type="match status" value="1"/>
</dbReference>
<dbReference type="Pfam" id="PF17042">
    <property type="entry name" value="NBD_C"/>
    <property type="match status" value="1"/>
</dbReference>
<name>A2CCV1_PROM3</name>
<evidence type="ECO:0000259" key="7">
    <source>
        <dbReference type="Pfam" id="PF07005"/>
    </source>
</evidence>
<dbReference type="HOGENOM" id="CLU_044742_0_0_3"/>
<reference evidence="9 10" key="1">
    <citation type="journal article" date="2007" name="PLoS Genet.">
        <title>Patterns and implications of gene gain and loss in the evolution of Prochlorococcus.</title>
        <authorList>
            <person name="Kettler G.C."/>
            <person name="Martiny A.C."/>
            <person name="Huang K."/>
            <person name="Zucker J."/>
            <person name="Coleman M.L."/>
            <person name="Rodrigue S."/>
            <person name="Chen F."/>
            <person name="Lapidus A."/>
            <person name="Ferriera S."/>
            <person name="Johnson J."/>
            <person name="Steglich C."/>
            <person name="Church G.M."/>
            <person name="Richardson P."/>
            <person name="Chisholm S.W."/>
        </authorList>
    </citation>
    <scope>NUCLEOTIDE SEQUENCE [LARGE SCALE GENOMIC DNA]</scope>
    <source>
        <strain evidence="9 10">MIT 9303</strain>
    </source>
</reference>
<organism evidence="9 10">
    <name type="scientific">Prochlorococcus marinus (strain MIT 9303)</name>
    <dbReference type="NCBI Taxonomy" id="59922"/>
    <lineage>
        <taxon>Bacteria</taxon>
        <taxon>Bacillati</taxon>
        <taxon>Cyanobacteriota</taxon>
        <taxon>Cyanophyceae</taxon>
        <taxon>Synechococcales</taxon>
        <taxon>Prochlorococcaceae</taxon>
        <taxon>Prochlorococcus</taxon>
    </lineage>
</organism>
<dbReference type="InterPro" id="IPR031475">
    <property type="entry name" value="NBD_C"/>
</dbReference>
<evidence type="ECO:0000259" key="8">
    <source>
        <dbReference type="Pfam" id="PF17042"/>
    </source>
</evidence>
<evidence type="ECO:0000313" key="9">
    <source>
        <dbReference type="EMBL" id="ABM79311.1"/>
    </source>
</evidence>
<proteinExistence type="inferred from homology"/>
<evidence type="ECO:0000256" key="6">
    <source>
        <dbReference type="ARBA" id="ARBA00023277"/>
    </source>
</evidence>
<dbReference type="Gene3D" id="3.40.50.10840">
    <property type="entry name" value="Putative sugar-binding, N-terminal domain"/>
    <property type="match status" value="1"/>
</dbReference>
<protein>
    <submittedName>
        <fullName evidence="9">Uncharacterized protein conserved in bacteria</fullName>
    </submittedName>
</protein>
<accession>A2CCV1</accession>
<dbReference type="InterPro" id="IPR010737">
    <property type="entry name" value="4-carb_acid_sugar_kinase_N"/>
</dbReference>
<dbReference type="Proteomes" id="UP000002274">
    <property type="component" value="Chromosome"/>
</dbReference>
<keyword evidence="6" id="KW-0119">Carbohydrate metabolism</keyword>
<dbReference type="AlphaFoldDB" id="A2CCV1"/>
<feature type="domain" description="Four-carbon acid sugar kinase N-terminal" evidence="7">
    <location>
        <begin position="21"/>
        <end position="268"/>
    </location>
</feature>